<evidence type="ECO:0000256" key="1">
    <source>
        <dbReference type="ARBA" id="ARBA00022448"/>
    </source>
</evidence>
<dbReference type="GO" id="GO:0005524">
    <property type="term" value="F:ATP binding"/>
    <property type="evidence" value="ECO:0007669"/>
    <property type="project" value="UniProtKB-KW"/>
</dbReference>
<evidence type="ECO:0000313" key="6">
    <source>
        <dbReference type="Proteomes" id="UP000321814"/>
    </source>
</evidence>
<dbReference type="InterPro" id="IPR017871">
    <property type="entry name" value="ABC_transporter-like_CS"/>
</dbReference>
<dbReference type="PANTHER" id="PTHR43023:SF6">
    <property type="entry name" value="INTERMEMBRANE PHOSPHOLIPID TRANSPORT SYSTEM ATP-BINDING PROTEIN MLAF"/>
    <property type="match status" value="1"/>
</dbReference>
<comment type="caution">
    <text evidence="5">The sequence shown here is derived from an EMBL/GenBank/DDBJ whole genome shotgun (WGS) entry which is preliminary data.</text>
</comment>
<feature type="domain" description="ABC transporter" evidence="4">
    <location>
        <begin position="6"/>
        <end position="242"/>
    </location>
</feature>
<sequence length="267" mass="29577">MSDILVDIQHLTFKRGDRVIYDDMSMQFQRGKVTAIMGPSGIGKTTLLRLIGGQLKPEQGKILVDGQNIPQLSRKDLYKARQKMGMLFQSGAMFSEMSVYDNVAFPIREHTRLPEDIIRLMVLMKLEAVGLRGARDLMPAELSGGMARRAALARAIALDPQFIMYDEPFAGQDPISMGVIVRLIRSLNNALGLTSVVVSHDVNEVMSIADYVYVVAERKVIGQGTPDELRAHPSALVQQFLQGQSDGPVPFHFKAANYSTELMELAK</sequence>
<dbReference type="PROSITE" id="PS00211">
    <property type="entry name" value="ABC_TRANSPORTER_1"/>
    <property type="match status" value="1"/>
</dbReference>
<dbReference type="InterPro" id="IPR027417">
    <property type="entry name" value="P-loop_NTPase"/>
</dbReference>
<dbReference type="InterPro" id="IPR003439">
    <property type="entry name" value="ABC_transporter-like_ATP-bd"/>
</dbReference>
<dbReference type="OrthoDB" id="9802264at2"/>
<dbReference type="PANTHER" id="PTHR43023">
    <property type="entry name" value="PROTEIN TRIGALACTOSYLDIACYLGLYCEROL 3, CHLOROPLASTIC"/>
    <property type="match status" value="1"/>
</dbReference>
<keyword evidence="2" id="KW-0547">Nucleotide-binding</keyword>
<protein>
    <submittedName>
        <fullName evidence="5">ATP-binding cassette domain-containing protein</fullName>
    </submittedName>
</protein>
<dbReference type="EMBL" id="VRLR01000001">
    <property type="protein sequence ID" value="TXK83250.1"/>
    <property type="molecule type" value="Genomic_DNA"/>
</dbReference>
<name>A0A5C8M7A6_9GAMM</name>
<dbReference type="InterPro" id="IPR003593">
    <property type="entry name" value="AAA+_ATPase"/>
</dbReference>
<dbReference type="RefSeq" id="WP_053425816.1">
    <property type="nucleotide sequence ID" value="NZ_BAAAGC010000002.1"/>
</dbReference>
<dbReference type="PROSITE" id="PS50893">
    <property type="entry name" value="ABC_TRANSPORTER_2"/>
    <property type="match status" value="1"/>
</dbReference>
<evidence type="ECO:0000313" key="5">
    <source>
        <dbReference type="EMBL" id="TXK83250.1"/>
    </source>
</evidence>
<dbReference type="GO" id="GO:0016887">
    <property type="term" value="F:ATP hydrolysis activity"/>
    <property type="evidence" value="ECO:0007669"/>
    <property type="project" value="InterPro"/>
</dbReference>
<proteinExistence type="predicted"/>
<keyword evidence="3 5" id="KW-0067">ATP-binding</keyword>
<dbReference type="SMART" id="SM00382">
    <property type="entry name" value="AAA"/>
    <property type="match status" value="1"/>
</dbReference>
<reference evidence="5 6" key="1">
    <citation type="submission" date="2019-08" db="EMBL/GenBank/DDBJ databases">
        <title>Draft genome analysis of Rheinheimera tangshanensis isolated from the roots of fresh rice plants (Oryza sativa).</title>
        <authorList>
            <person name="Yu Q."/>
            <person name="Qi Y."/>
            <person name="Zhang H."/>
            <person name="Pu J."/>
        </authorList>
    </citation>
    <scope>NUCLEOTIDE SEQUENCE [LARGE SCALE GENOMIC DNA]</scope>
    <source>
        <strain evidence="5 6">JA3-B52</strain>
    </source>
</reference>
<dbReference type="Pfam" id="PF00005">
    <property type="entry name" value="ABC_tran"/>
    <property type="match status" value="1"/>
</dbReference>
<dbReference type="Proteomes" id="UP000321814">
    <property type="component" value="Unassembled WGS sequence"/>
</dbReference>
<dbReference type="Gene3D" id="3.40.50.300">
    <property type="entry name" value="P-loop containing nucleotide triphosphate hydrolases"/>
    <property type="match status" value="1"/>
</dbReference>
<dbReference type="AlphaFoldDB" id="A0A5C8M7A6"/>
<dbReference type="SUPFAM" id="SSF52540">
    <property type="entry name" value="P-loop containing nucleoside triphosphate hydrolases"/>
    <property type="match status" value="1"/>
</dbReference>
<accession>A0A5C8M7A6</accession>
<keyword evidence="6" id="KW-1185">Reference proteome</keyword>
<evidence type="ECO:0000259" key="4">
    <source>
        <dbReference type="PROSITE" id="PS50893"/>
    </source>
</evidence>
<dbReference type="CDD" id="cd03261">
    <property type="entry name" value="ABC_Org_Solvent_Resistant"/>
    <property type="match status" value="1"/>
</dbReference>
<keyword evidence="1" id="KW-0813">Transport</keyword>
<organism evidence="5 6">
    <name type="scientific">Rheinheimera tangshanensis</name>
    <dbReference type="NCBI Taxonomy" id="400153"/>
    <lineage>
        <taxon>Bacteria</taxon>
        <taxon>Pseudomonadati</taxon>
        <taxon>Pseudomonadota</taxon>
        <taxon>Gammaproteobacteria</taxon>
        <taxon>Chromatiales</taxon>
        <taxon>Chromatiaceae</taxon>
        <taxon>Rheinheimera</taxon>
    </lineage>
</organism>
<gene>
    <name evidence="5" type="ORF">FU839_02970</name>
</gene>
<evidence type="ECO:0000256" key="2">
    <source>
        <dbReference type="ARBA" id="ARBA00022741"/>
    </source>
</evidence>
<evidence type="ECO:0000256" key="3">
    <source>
        <dbReference type="ARBA" id="ARBA00022840"/>
    </source>
</evidence>